<dbReference type="GO" id="GO:0003678">
    <property type="term" value="F:DNA helicase activity"/>
    <property type="evidence" value="ECO:0007669"/>
    <property type="project" value="TreeGrafter"/>
</dbReference>
<evidence type="ECO:0000259" key="10">
    <source>
        <dbReference type="PROSITE" id="PS51194"/>
    </source>
</evidence>
<keyword evidence="1" id="KW-0547">Nucleotide-binding</keyword>
<dbReference type="AlphaFoldDB" id="A0A1C7PCT9"/>
<keyword evidence="7" id="KW-0234">DNA repair</keyword>
<dbReference type="PATRIC" id="fig|1679444.3.peg.2427"/>
<evidence type="ECO:0000256" key="1">
    <source>
        <dbReference type="ARBA" id="ARBA00022741"/>
    </source>
</evidence>
<evidence type="ECO:0000256" key="2">
    <source>
        <dbReference type="ARBA" id="ARBA00022763"/>
    </source>
</evidence>
<keyword evidence="2" id="KW-0227">DNA damage</keyword>
<reference evidence="12" key="1">
    <citation type="submission" date="2016-09" db="EMBL/GenBank/DDBJ databases">
        <authorList>
            <person name="Koehorst J."/>
        </authorList>
    </citation>
    <scope>NUCLEOTIDE SEQUENCE [LARGE SCALE GENOMIC DNA]</scope>
</reference>
<evidence type="ECO:0000256" key="7">
    <source>
        <dbReference type="ARBA" id="ARBA00023204"/>
    </source>
</evidence>
<dbReference type="GO" id="GO:0005524">
    <property type="term" value="F:ATP binding"/>
    <property type="evidence" value="ECO:0007669"/>
    <property type="project" value="UniProtKB-KW"/>
</dbReference>
<dbReference type="RefSeq" id="WP_067774214.1">
    <property type="nucleotide sequence ID" value="NZ_LIGX01000018.1"/>
</dbReference>
<dbReference type="SUPFAM" id="SSF52540">
    <property type="entry name" value="P-loop containing nucleoside triphosphate hydrolases"/>
    <property type="match status" value="2"/>
</dbReference>
<dbReference type="InterPro" id="IPR011545">
    <property type="entry name" value="DEAD/DEAH_box_helicase_dom"/>
</dbReference>
<dbReference type="InterPro" id="IPR045562">
    <property type="entry name" value="RecG_dom3_C"/>
</dbReference>
<feature type="domain" description="Helicase ATP-binding" evidence="9">
    <location>
        <begin position="299"/>
        <end position="459"/>
    </location>
</feature>
<evidence type="ECO:0000256" key="5">
    <source>
        <dbReference type="ARBA" id="ARBA00022840"/>
    </source>
</evidence>
<dbReference type="Pfam" id="PF17191">
    <property type="entry name" value="RecG_wedge"/>
    <property type="match status" value="1"/>
</dbReference>
<keyword evidence="4 11" id="KW-0347">Helicase</keyword>
<evidence type="ECO:0000256" key="3">
    <source>
        <dbReference type="ARBA" id="ARBA00022801"/>
    </source>
</evidence>
<name>A0A1C7PCT9_9BACT</name>
<dbReference type="GO" id="GO:0016787">
    <property type="term" value="F:hydrolase activity"/>
    <property type="evidence" value="ECO:0007669"/>
    <property type="project" value="UniProtKB-KW"/>
</dbReference>
<dbReference type="GO" id="GO:0003677">
    <property type="term" value="F:DNA binding"/>
    <property type="evidence" value="ECO:0007669"/>
    <property type="project" value="UniProtKB-KW"/>
</dbReference>
<dbReference type="InterPro" id="IPR047112">
    <property type="entry name" value="RecG/Mfd"/>
</dbReference>
<protein>
    <recommendedName>
        <fullName evidence="8">Probable DNA 3'-5' helicase RecG</fullName>
    </recommendedName>
</protein>
<keyword evidence="3" id="KW-0378">Hydrolase</keyword>
<dbReference type="Pfam" id="PF00271">
    <property type="entry name" value="Helicase_C"/>
    <property type="match status" value="1"/>
</dbReference>
<dbReference type="OrthoDB" id="9804325at2"/>
<dbReference type="PANTHER" id="PTHR47964">
    <property type="entry name" value="ATP-DEPENDENT DNA HELICASE HOMOLOG RECG, CHLOROPLASTIC"/>
    <property type="match status" value="1"/>
</dbReference>
<dbReference type="SMART" id="SM00490">
    <property type="entry name" value="HELICc"/>
    <property type="match status" value="1"/>
</dbReference>
<sequence>MTTTLQTPLASCATIEPRELGILAEAGFRTAGDILMHLPRRHEDRRRFDGFDSLSGGAPVCLRVRVTDTGWKFIPKMRYFQADVEDSRGIPGARLSLKWFHMPYVGKIIATGQELVIYGKPKKYGSSYSIVNPEFEIIEQESAGLRLAEASLGGSLPPAPAAAEAPAGIHMERIVPVYPSISGIPARRLRTIVHTVVHSLPDDLPSPGYDIAPQYPYAQALRDIHFPAETPLVRKARMRFALAECFEQQLRILWKRHHSRRTPGQITATTSHLVQELAESLPFSLTEAQKRCVREIYRDMKQPHPMNRLVQGDVGSGKTMVALCAMLLAVESGKQAVLMAPTQILAEQHYNNFRRILAPLDVRLSLRTSDRRDDSHIDIEGPDDGEPKIIVGTHALLYEKNAPGNLGLAVIDEQHKFGVEQREKLVRRGNAPDVLVMTATPIPRTLTLTLYGDLDVSLVDELPKGRGEITTVLRPRKALDKIQTFLREQIEAGRQIYIVSPLIEENDKRKTASATAEYDYWQQQFPDISVGLLHGRMSPEEKDAVMQQYRNNETAILVATTVVEVGVDVPNATVMIINNAESYGLSQLHQLRGRIGRGEHRSWCILLSDAKAGDDNRRKLDVMCSTINGFEIAEEDFKLRGPGDVLGTAQSGFGRVRFMEWLSDTRLIHRGRDMATAILETDPGLNLPQHAPLRDLIADDSAEPTTS</sequence>
<gene>
    <name evidence="11" type="ORF">PYTT_1679</name>
</gene>
<accession>A0A1C7PCT9</accession>
<evidence type="ECO:0000256" key="4">
    <source>
        <dbReference type="ARBA" id="ARBA00022806"/>
    </source>
</evidence>
<evidence type="ECO:0000313" key="12">
    <source>
        <dbReference type="Proteomes" id="UP000176204"/>
    </source>
</evidence>
<dbReference type="PROSITE" id="PS51192">
    <property type="entry name" value="HELICASE_ATP_BIND_1"/>
    <property type="match status" value="1"/>
</dbReference>
<dbReference type="Pfam" id="PF19833">
    <property type="entry name" value="RecG_dom3_C"/>
    <property type="match status" value="1"/>
</dbReference>
<dbReference type="InterPro" id="IPR014001">
    <property type="entry name" value="Helicase_ATP-bd"/>
</dbReference>
<evidence type="ECO:0000256" key="6">
    <source>
        <dbReference type="ARBA" id="ARBA00023125"/>
    </source>
</evidence>
<keyword evidence="5" id="KW-0067">ATP-binding</keyword>
<dbReference type="InterPro" id="IPR027417">
    <property type="entry name" value="P-loop_NTPase"/>
</dbReference>
<evidence type="ECO:0000313" key="11">
    <source>
        <dbReference type="EMBL" id="SEH91480.1"/>
    </source>
</evidence>
<dbReference type="Proteomes" id="UP000176204">
    <property type="component" value="Chromosome I"/>
</dbReference>
<dbReference type="PROSITE" id="PS51194">
    <property type="entry name" value="HELICASE_CTER"/>
    <property type="match status" value="1"/>
</dbReference>
<dbReference type="Gene3D" id="3.40.50.300">
    <property type="entry name" value="P-loop containing nucleotide triphosphate hydrolases"/>
    <property type="match status" value="2"/>
</dbReference>
<dbReference type="STRING" id="1679444.PYTT_1679"/>
<dbReference type="SUPFAM" id="SSF50249">
    <property type="entry name" value="Nucleic acid-binding proteins"/>
    <property type="match status" value="1"/>
</dbReference>
<dbReference type="KEGG" id="agl:PYTT_1679"/>
<feature type="domain" description="Helicase C-terminal" evidence="10">
    <location>
        <begin position="478"/>
        <end position="638"/>
    </location>
</feature>
<keyword evidence="6" id="KW-0238">DNA-binding</keyword>
<dbReference type="GO" id="GO:0006281">
    <property type="term" value="P:DNA repair"/>
    <property type="evidence" value="ECO:0007669"/>
    <property type="project" value="UniProtKB-KW"/>
</dbReference>
<dbReference type="Gene3D" id="2.40.50.140">
    <property type="entry name" value="Nucleic acid-binding proteins"/>
    <property type="match status" value="1"/>
</dbReference>
<evidence type="ECO:0000256" key="8">
    <source>
        <dbReference type="ARBA" id="ARBA00049819"/>
    </source>
</evidence>
<dbReference type="EMBL" id="LT629973">
    <property type="protein sequence ID" value="SEH91480.1"/>
    <property type="molecule type" value="Genomic_DNA"/>
</dbReference>
<proteinExistence type="predicted"/>
<dbReference type="InterPro" id="IPR012340">
    <property type="entry name" value="NA-bd_OB-fold"/>
</dbReference>
<dbReference type="CDD" id="cd04488">
    <property type="entry name" value="RecG_wedge_OBF"/>
    <property type="match status" value="1"/>
</dbReference>
<evidence type="ECO:0000259" key="9">
    <source>
        <dbReference type="PROSITE" id="PS51192"/>
    </source>
</evidence>
<dbReference type="PANTHER" id="PTHR47964:SF1">
    <property type="entry name" value="ATP-DEPENDENT DNA HELICASE HOMOLOG RECG, CHLOROPLASTIC"/>
    <property type="match status" value="1"/>
</dbReference>
<dbReference type="NCBIfam" id="NF008168">
    <property type="entry name" value="PRK10917.2-2"/>
    <property type="match status" value="1"/>
</dbReference>
<dbReference type="InterPro" id="IPR001650">
    <property type="entry name" value="Helicase_C-like"/>
</dbReference>
<organism evidence="11 12">
    <name type="scientific">Akkermansia glycaniphila</name>
    <dbReference type="NCBI Taxonomy" id="1679444"/>
    <lineage>
        <taxon>Bacteria</taxon>
        <taxon>Pseudomonadati</taxon>
        <taxon>Verrucomicrobiota</taxon>
        <taxon>Verrucomicrobiia</taxon>
        <taxon>Verrucomicrobiales</taxon>
        <taxon>Akkermansiaceae</taxon>
        <taxon>Akkermansia</taxon>
    </lineage>
</organism>
<dbReference type="CDD" id="cd17992">
    <property type="entry name" value="DEXHc_RecG"/>
    <property type="match status" value="1"/>
</dbReference>
<dbReference type="SMART" id="SM00487">
    <property type="entry name" value="DEXDc"/>
    <property type="match status" value="1"/>
</dbReference>
<dbReference type="InterPro" id="IPR033454">
    <property type="entry name" value="RecG_wedge"/>
</dbReference>
<keyword evidence="12" id="KW-1185">Reference proteome</keyword>
<dbReference type="Pfam" id="PF00270">
    <property type="entry name" value="DEAD"/>
    <property type="match status" value="1"/>
</dbReference>